<evidence type="ECO:0000313" key="3">
    <source>
        <dbReference type="EMBL" id="MBB5873470.1"/>
    </source>
</evidence>
<evidence type="ECO:0000256" key="2">
    <source>
        <dbReference type="SAM" id="SignalP"/>
    </source>
</evidence>
<dbReference type="AlphaFoldDB" id="A0A841C3E1"/>
<proteinExistence type="predicted"/>
<evidence type="ECO:0000256" key="1">
    <source>
        <dbReference type="SAM" id="MobiDB-lite"/>
    </source>
</evidence>
<dbReference type="EMBL" id="JACHMN010000003">
    <property type="protein sequence ID" value="MBB5873470.1"/>
    <property type="molecule type" value="Genomic_DNA"/>
</dbReference>
<gene>
    <name evidence="3" type="ORF">F4553_006904</name>
</gene>
<evidence type="ECO:0000313" key="4">
    <source>
        <dbReference type="Proteomes" id="UP000587527"/>
    </source>
</evidence>
<reference evidence="3 4" key="1">
    <citation type="submission" date="2020-08" db="EMBL/GenBank/DDBJ databases">
        <title>Sequencing the genomes of 1000 actinobacteria strains.</title>
        <authorList>
            <person name="Klenk H.-P."/>
        </authorList>
    </citation>
    <scope>NUCLEOTIDE SEQUENCE [LARGE SCALE GENOMIC DNA]</scope>
    <source>
        <strain evidence="3 4">DSM 45362</strain>
    </source>
</reference>
<name>A0A841C3E1_9ACTN</name>
<protein>
    <submittedName>
        <fullName evidence="3">Uncharacterized protein</fullName>
    </submittedName>
</protein>
<accession>A0A841C3E1</accession>
<dbReference type="Proteomes" id="UP000587527">
    <property type="component" value="Unassembled WGS sequence"/>
</dbReference>
<dbReference type="RefSeq" id="WP_184844735.1">
    <property type="nucleotide sequence ID" value="NZ_JACHMN010000003.1"/>
</dbReference>
<feature type="chain" id="PRO_5039269523" evidence="2">
    <location>
        <begin position="25"/>
        <end position="58"/>
    </location>
</feature>
<feature type="region of interest" description="Disordered" evidence="1">
    <location>
        <begin position="37"/>
        <end position="58"/>
    </location>
</feature>
<organism evidence="3 4">
    <name type="scientific">Allocatelliglobosispora scoriae</name>
    <dbReference type="NCBI Taxonomy" id="643052"/>
    <lineage>
        <taxon>Bacteria</taxon>
        <taxon>Bacillati</taxon>
        <taxon>Actinomycetota</taxon>
        <taxon>Actinomycetes</taxon>
        <taxon>Micromonosporales</taxon>
        <taxon>Micromonosporaceae</taxon>
        <taxon>Allocatelliglobosispora</taxon>
    </lineage>
</organism>
<comment type="caution">
    <text evidence="3">The sequence shown here is derived from an EMBL/GenBank/DDBJ whole genome shotgun (WGS) entry which is preliminary data.</text>
</comment>
<keyword evidence="2" id="KW-0732">Signal</keyword>
<sequence>MTKNQAIVALAGLAIGLLASVSTATTTQILADSPWDSAKTTTHQSVGHDAARPGRGSL</sequence>
<keyword evidence="4" id="KW-1185">Reference proteome</keyword>
<feature type="signal peptide" evidence="2">
    <location>
        <begin position="1"/>
        <end position="24"/>
    </location>
</feature>